<comment type="function">
    <text evidence="2">CODH oxidizes carbon monoxide coupled, via CooF, to the reduction of a hydrogen cation by a hydrogenase (possibly CooH).</text>
</comment>
<sequence>MEERVYERILRATKREFYEQASIDPTVLPLLEKADREGVETAWHRYLKQQPQCGFGLLGVCCRNCNMGPCRIDPFGYGPDKGICGADADTIVARNLMRALAAGAAAHSDHARDIVEVFRGIVDGWAKDYKIADEQKLLGIARALGVKTDGKSIMEVAKEVVEIAEMEFGKPDNSPLRFLNAYAPERRKELWRKLGITPRAIDREVTEIMHRTHMGVDADPLNLIAQGLRAALADGWSGSMMATLFSDVMFGTPKPIKVWANLGVLREDSVNVMVHGHNPLLSMQIAEVAKDPEMVELAKSVGAEGINVVGMCCTGNEVLMRLGIPIAGNFLQQELAIITGALEAVIVDYQCIMPALVDVASCYHTKIITTEPKTKVPGAIHIEFDKANARESAKKILKVAVENFKNRVKERVFIPKEKMEAVVGFSVEAILSALGGSLEPLADALKSGKIKGIAGVVGCTNPKVRHDSSHVAITKELIANDILVVGTGCWAIAMSKHGFFKPEAAEMAGPGLREVCKALGIPPALHMGSCVDCSRMLIALAALADHLGVDISDLPAAGSAPEWYSEKAVSIGSYFVASGLLVHLGTIPQVLGSKRVVELLTKDAESLVGGKFFVETDPVKAARVMIEHIREKRRKLGWPE</sequence>
<evidence type="ECO:0000313" key="15">
    <source>
        <dbReference type="EMBL" id="RSN67244.1"/>
    </source>
</evidence>
<keyword evidence="5 13" id="KW-0004">4Fe-4S</keyword>
<comment type="similarity">
    <text evidence="3">Belongs to the Ni-containing carbon monoxide dehydrogenase family.</text>
</comment>
<dbReference type="FunFam" id="3.40.50.2030:FF:000005">
    <property type="entry name" value="Carbon monoxide dehydrogenase"/>
    <property type="match status" value="1"/>
</dbReference>
<feature type="binding site" evidence="14">
    <location>
        <position position="65"/>
    </location>
    <ligand>
        <name>[4Fe-4S] cluster</name>
        <dbReference type="ChEBI" id="CHEBI:49883"/>
        <label>2</label>
    </ligand>
</feature>
<dbReference type="Gene3D" id="3.40.50.2030">
    <property type="match status" value="2"/>
</dbReference>
<feature type="binding site" evidence="14">
    <location>
        <position position="313"/>
    </location>
    <ligand>
        <name>[Ni-4Fe-4S] cluster</name>
        <dbReference type="ChEBI" id="CHEBI:47739"/>
    </ligand>
</feature>
<evidence type="ECO:0000256" key="3">
    <source>
        <dbReference type="ARBA" id="ARBA00010689"/>
    </source>
</evidence>
<name>A0A429G0C4_9CREN</name>
<evidence type="ECO:0000256" key="1">
    <source>
        <dbReference type="ARBA" id="ARBA00001966"/>
    </source>
</evidence>
<evidence type="ECO:0000256" key="5">
    <source>
        <dbReference type="ARBA" id="ARBA00022485"/>
    </source>
</evidence>
<protein>
    <recommendedName>
        <fullName evidence="13">Carbon monoxide dehydrogenase</fullName>
        <ecNumber evidence="13">1.2.7.4</ecNumber>
    </recommendedName>
</protein>
<dbReference type="RefSeq" id="WP_125742870.1">
    <property type="nucleotide sequence ID" value="NZ_RCOR01000047.1"/>
</dbReference>
<feature type="binding site" evidence="14">
    <location>
        <position position="459"/>
    </location>
    <ligand>
        <name>[Ni-4Fe-4S] cluster</name>
        <dbReference type="ChEBI" id="CHEBI:47739"/>
    </ligand>
</feature>
<evidence type="ECO:0000256" key="14">
    <source>
        <dbReference type="PIRSR" id="PIRSR005023-1"/>
    </source>
</evidence>
<evidence type="ECO:0000256" key="9">
    <source>
        <dbReference type="ARBA" id="ARBA00023004"/>
    </source>
</evidence>
<evidence type="ECO:0000256" key="13">
    <source>
        <dbReference type="PIRNR" id="PIRNR005023"/>
    </source>
</evidence>
<dbReference type="PANTHER" id="PTHR30109">
    <property type="entry name" value="HYDROXYLAMINE REDUCTASE"/>
    <property type="match status" value="1"/>
</dbReference>
<dbReference type="Gene3D" id="1.20.1270.30">
    <property type="match status" value="1"/>
</dbReference>
<dbReference type="GO" id="GO:0004601">
    <property type="term" value="F:peroxidase activity"/>
    <property type="evidence" value="ECO:0007669"/>
    <property type="project" value="TreeGrafter"/>
</dbReference>
<feature type="binding site" evidence="14">
    <location>
        <position position="84"/>
    </location>
    <ligand>
        <name>[4Fe-4S] cluster</name>
        <dbReference type="ChEBI" id="CHEBI:49883"/>
        <label>2</label>
    </ligand>
</feature>
<dbReference type="FunFam" id="1.20.1270.30:FF:000001">
    <property type="entry name" value="Carbon monoxide dehydrogenase"/>
    <property type="match status" value="1"/>
</dbReference>
<keyword evidence="10 13" id="KW-0411">Iron-sulfur</keyword>
<evidence type="ECO:0000256" key="7">
    <source>
        <dbReference type="ARBA" id="ARBA00022723"/>
    </source>
</evidence>
<dbReference type="GO" id="GO:0042542">
    <property type="term" value="P:response to hydrogen peroxide"/>
    <property type="evidence" value="ECO:0007669"/>
    <property type="project" value="TreeGrafter"/>
</dbReference>
<feature type="binding site" evidence="14">
    <location>
        <position position="61"/>
    </location>
    <ligand>
        <name>[4Fe-4S] cluster</name>
        <dbReference type="ChEBI" id="CHEBI:49883"/>
        <label>1</label>
        <note>ligand shared between dimeric partners</note>
    </ligand>
</feature>
<comment type="subunit">
    <text evidence="4">Homodimer.</text>
</comment>
<evidence type="ECO:0000256" key="10">
    <source>
        <dbReference type="ARBA" id="ARBA00023014"/>
    </source>
</evidence>
<dbReference type="Proteomes" id="UP000278149">
    <property type="component" value="Unassembled WGS sequence"/>
</dbReference>
<evidence type="ECO:0000256" key="11">
    <source>
        <dbReference type="ARBA" id="ARBA00034454"/>
    </source>
</evidence>
<dbReference type="Pfam" id="PF03063">
    <property type="entry name" value="Prismane"/>
    <property type="match status" value="1"/>
</dbReference>
<dbReference type="EC" id="1.2.7.4" evidence="13"/>
<dbReference type="PANTHER" id="PTHR30109:SF4">
    <property type="entry name" value="CARBON MONOXIDE DEHYDROGENASE"/>
    <property type="match status" value="1"/>
</dbReference>
<dbReference type="InterPro" id="IPR004137">
    <property type="entry name" value="HCP/CODH"/>
</dbReference>
<keyword evidence="7 13" id="KW-0479">Metal-binding</keyword>
<gene>
    <name evidence="15" type="primary">cooS</name>
    <name evidence="15" type="ORF">D9Q81_08825</name>
</gene>
<feature type="binding site" evidence="14">
    <location>
        <position position="530"/>
    </location>
    <ligand>
        <name>[Ni-4Fe-4S] cluster</name>
        <dbReference type="ChEBI" id="CHEBI:47739"/>
    </ligand>
</feature>
<dbReference type="InterPro" id="IPR011254">
    <property type="entry name" value="Prismane-like_sf"/>
</dbReference>
<dbReference type="PIRSF" id="PIRSF005023">
    <property type="entry name" value="CODH"/>
    <property type="match status" value="1"/>
</dbReference>
<feature type="binding site" evidence="14">
    <location>
        <position position="70"/>
    </location>
    <ligand>
        <name>[4Fe-4S] cluster</name>
        <dbReference type="ChEBI" id="CHEBI:49883"/>
        <label>2</label>
    </ligand>
</feature>
<dbReference type="GO" id="GO:0006091">
    <property type="term" value="P:generation of precursor metabolites and energy"/>
    <property type="evidence" value="ECO:0007669"/>
    <property type="project" value="InterPro"/>
</dbReference>
<evidence type="ECO:0000256" key="6">
    <source>
        <dbReference type="ARBA" id="ARBA00022596"/>
    </source>
</evidence>
<dbReference type="AlphaFoldDB" id="A0A429G0C4"/>
<feature type="binding site" evidence="14">
    <location>
        <position position="62"/>
    </location>
    <ligand>
        <name>[4Fe-4S] cluster</name>
        <dbReference type="ChEBI" id="CHEBI:49883"/>
        <label>2</label>
    </ligand>
</feature>
<comment type="cofactor">
    <cofactor evidence="11">
        <name>[Ni-4Fe-5S] cluster</name>
        <dbReference type="ChEBI" id="CHEBI:177874"/>
    </cofactor>
</comment>
<comment type="cofactor">
    <cofactor evidence="1">
        <name>[4Fe-4S] cluster</name>
        <dbReference type="ChEBI" id="CHEBI:49883"/>
    </cofactor>
</comment>
<feature type="binding site" evidence="14">
    <location>
        <position position="277"/>
    </location>
    <ligand>
        <name>[Ni-4Fe-4S] cluster</name>
        <dbReference type="ChEBI" id="CHEBI:47739"/>
    </ligand>
</feature>
<dbReference type="GO" id="GO:0043885">
    <property type="term" value="F:anaerobic carbon-monoxide dehydrogenase activity"/>
    <property type="evidence" value="ECO:0007669"/>
    <property type="project" value="UniProtKB-UniRule"/>
</dbReference>
<keyword evidence="6 14" id="KW-0533">Nickel</keyword>
<keyword evidence="9 13" id="KW-0408">Iron</keyword>
<evidence type="ECO:0000256" key="12">
    <source>
        <dbReference type="ARBA" id="ARBA00048733"/>
    </source>
</evidence>
<dbReference type="SUPFAM" id="SSF56821">
    <property type="entry name" value="Prismane protein-like"/>
    <property type="match status" value="1"/>
</dbReference>
<organism evidence="15 16">
    <name type="scientific">Candidatus Korarchaeum cryptofilum</name>
    <dbReference type="NCBI Taxonomy" id="498846"/>
    <lineage>
        <taxon>Archaea</taxon>
        <taxon>Thermoproteota</taxon>
        <taxon>Candidatus Korarchaeia</taxon>
        <taxon>Candidatus Korarchaeales</taxon>
        <taxon>Candidatus Korarchaeaceae</taxon>
        <taxon>Candidatus Korarchaeum</taxon>
    </lineage>
</organism>
<dbReference type="NCBIfam" id="TIGR01702">
    <property type="entry name" value="CO_DH_cata"/>
    <property type="match status" value="1"/>
</dbReference>
<keyword evidence="8 13" id="KW-0560">Oxidoreductase</keyword>
<feature type="binding site" evidence="14">
    <location>
        <position position="53"/>
    </location>
    <ligand>
        <name>[4Fe-4S] cluster</name>
        <dbReference type="ChEBI" id="CHEBI:49883"/>
        <label>1</label>
        <note>ligand shared between dimeric partners</note>
    </ligand>
</feature>
<comment type="catalytic activity">
    <reaction evidence="12 13">
        <text>CO + 2 oxidized [2Fe-2S]-[ferredoxin] + H2O = 2 reduced [2Fe-2S]-[ferredoxin] + CO2 + 2 H(+)</text>
        <dbReference type="Rhea" id="RHEA:21040"/>
        <dbReference type="Rhea" id="RHEA-COMP:10000"/>
        <dbReference type="Rhea" id="RHEA-COMP:10001"/>
        <dbReference type="ChEBI" id="CHEBI:15377"/>
        <dbReference type="ChEBI" id="CHEBI:15378"/>
        <dbReference type="ChEBI" id="CHEBI:16526"/>
        <dbReference type="ChEBI" id="CHEBI:17245"/>
        <dbReference type="ChEBI" id="CHEBI:33737"/>
        <dbReference type="ChEBI" id="CHEBI:33738"/>
        <dbReference type="EC" id="1.2.7.4"/>
    </reaction>
</comment>
<dbReference type="InterPro" id="IPR016101">
    <property type="entry name" value="CO_DH_a-bundle"/>
</dbReference>
<proteinExistence type="inferred from homology"/>
<dbReference type="InterPro" id="IPR016099">
    <property type="entry name" value="Prismane-like_a/b-sand"/>
</dbReference>
<evidence type="ECO:0000256" key="4">
    <source>
        <dbReference type="ARBA" id="ARBA00011738"/>
    </source>
</evidence>
<accession>A0A429G0C4</accession>
<dbReference type="CDD" id="cd01915">
    <property type="entry name" value="CODH"/>
    <property type="match status" value="1"/>
</dbReference>
<feature type="binding site" evidence="14">
    <location>
        <position position="489"/>
    </location>
    <ligand>
        <name>[Ni-4Fe-4S] cluster</name>
        <dbReference type="ChEBI" id="CHEBI:47739"/>
    </ligand>
</feature>
<comment type="caution">
    <text evidence="15">The sequence shown here is derived from an EMBL/GenBank/DDBJ whole genome shotgun (WGS) entry which is preliminary data.</text>
</comment>
<feature type="binding site" evidence="14">
    <location>
        <position position="351"/>
    </location>
    <ligand>
        <name>[Ni-4Fe-4S] cluster</name>
        <dbReference type="ChEBI" id="CHEBI:47739"/>
    </ligand>
</feature>
<dbReference type="EMBL" id="RCOR01000047">
    <property type="protein sequence ID" value="RSN67244.1"/>
    <property type="molecule type" value="Genomic_DNA"/>
</dbReference>
<dbReference type="FunFam" id="3.40.50.2030:FF:000003">
    <property type="entry name" value="Carbon monoxide dehydrogenase"/>
    <property type="match status" value="1"/>
</dbReference>
<dbReference type="GO" id="GO:0051539">
    <property type="term" value="F:4 iron, 4 sulfur cluster binding"/>
    <property type="evidence" value="ECO:0007669"/>
    <property type="project" value="UniProtKB-UniRule"/>
</dbReference>
<dbReference type="GO" id="GO:0016151">
    <property type="term" value="F:nickel cation binding"/>
    <property type="evidence" value="ECO:0007669"/>
    <property type="project" value="InterPro"/>
</dbReference>
<evidence type="ECO:0000256" key="2">
    <source>
        <dbReference type="ARBA" id="ARBA00002452"/>
    </source>
</evidence>
<dbReference type="GO" id="GO:0050418">
    <property type="term" value="F:hydroxylamine reductase activity"/>
    <property type="evidence" value="ECO:0007669"/>
    <property type="project" value="TreeGrafter"/>
</dbReference>
<evidence type="ECO:0000313" key="16">
    <source>
        <dbReference type="Proteomes" id="UP000278149"/>
    </source>
</evidence>
<reference evidence="15 16" key="1">
    <citation type="submission" date="2018-10" db="EMBL/GenBank/DDBJ databases">
        <title>Co-occurring genomic capacity for anaerobic methane metabolism and dissimilatory sulfite reduction discovered in the Korarchaeota.</title>
        <authorList>
            <person name="Mckay L.J."/>
            <person name="Dlakic M."/>
            <person name="Fields M.W."/>
            <person name="Delmont T.O."/>
            <person name="Eren A.M."/>
            <person name="Jay Z.J."/>
            <person name="Klingelsmith K.B."/>
            <person name="Rusch D.B."/>
            <person name="Inskeep W.P."/>
        </authorList>
    </citation>
    <scope>NUCLEOTIDE SEQUENCE [LARGE SCALE GENOMIC DNA]</scope>
    <source>
        <strain evidence="15 16">WS</strain>
    </source>
</reference>
<dbReference type="InterPro" id="IPR010047">
    <property type="entry name" value="CODH"/>
</dbReference>
<evidence type="ECO:0000256" key="8">
    <source>
        <dbReference type="ARBA" id="ARBA00023002"/>
    </source>
</evidence>